<sequence length="123" mass="13532">MKTKLAILISLLILISCSTQDDLPHEKIVNSPIQEEIKIENGTTLKIDLGTFGDEEGAWIFAPPQNARVNKLYRELSGSSIFYEYTPLSNFTGKDTVGLILNRGSDGTSLGVNDTTRICIITE</sequence>
<keyword evidence="3" id="KW-1185">Reference proteome</keyword>
<gene>
    <name evidence="2" type="ORF">SAMN05216283_101424</name>
</gene>
<evidence type="ECO:0000313" key="2">
    <source>
        <dbReference type="EMBL" id="SFE55991.1"/>
    </source>
</evidence>
<dbReference type="RefSeq" id="WP_093918166.1">
    <property type="nucleotide sequence ID" value="NZ_FONW01000001.1"/>
</dbReference>
<dbReference type="AlphaFoldDB" id="A0A1I2BIJ7"/>
<evidence type="ECO:0008006" key="4">
    <source>
        <dbReference type="Google" id="ProtNLM"/>
    </source>
</evidence>
<name>A0A1I2BIJ7_9BACT</name>
<evidence type="ECO:0000256" key="1">
    <source>
        <dbReference type="SAM" id="SignalP"/>
    </source>
</evidence>
<accession>A0A1I2BIJ7</accession>
<feature type="chain" id="PRO_5011744374" description="Chagasin family peptidase inhibitor I42" evidence="1">
    <location>
        <begin position="22"/>
        <end position="123"/>
    </location>
</feature>
<protein>
    <recommendedName>
        <fullName evidence="4">Chagasin family peptidase inhibitor I42</fullName>
    </recommendedName>
</protein>
<dbReference type="Proteomes" id="UP000198964">
    <property type="component" value="Unassembled WGS sequence"/>
</dbReference>
<proteinExistence type="predicted"/>
<dbReference type="PROSITE" id="PS51257">
    <property type="entry name" value="PROKAR_LIPOPROTEIN"/>
    <property type="match status" value="1"/>
</dbReference>
<reference evidence="2 3" key="1">
    <citation type="submission" date="2016-10" db="EMBL/GenBank/DDBJ databases">
        <authorList>
            <person name="de Groot N.N."/>
        </authorList>
    </citation>
    <scope>NUCLEOTIDE SEQUENCE [LARGE SCALE GENOMIC DNA]</scope>
    <source>
        <strain evidence="2 3">CGMCC 1.9156</strain>
    </source>
</reference>
<feature type="signal peptide" evidence="1">
    <location>
        <begin position="1"/>
        <end position="21"/>
    </location>
</feature>
<keyword evidence="1" id="KW-0732">Signal</keyword>
<dbReference type="EMBL" id="FONW01000001">
    <property type="protein sequence ID" value="SFE55991.1"/>
    <property type="molecule type" value="Genomic_DNA"/>
</dbReference>
<organism evidence="2 3">
    <name type="scientific">Sunxiuqinia elliptica</name>
    <dbReference type="NCBI Taxonomy" id="655355"/>
    <lineage>
        <taxon>Bacteria</taxon>
        <taxon>Pseudomonadati</taxon>
        <taxon>Bacteroidota</taxon>
        <taxon>Bacteroidia</taxon>
        <taxon>Marinilabiliales</taxon>
        <taxon>Prolixibacteraceae</taxon>
        <taxon>Sunxiuqinia</taxon>
    </lineage>
</organism>
<evidence type="ECO:0000313" key="3">
    <source>
        <dbReference type="Proteomes" id="UP000198964"/>
    </source>
</evidence>